<sequence>MLSPEILLKDECEVQYYGFSTTHFMDDFKDMVKQIIQNTLTEMEQELTNNGCNKDKIKKGIDELYLLYMKSVNSTLKKFEEEFRNILTIPDNVLLEEDKFKSIPVSTEEFENLNKDLRDLEQQLIQEKVFLAACQHLKNVFEAKIEPVYKKVNNLFAKGNKIFPNPSKQNEKFQNILLQFKQKTLQITEATEESHDYRTIIQLKNENFFH</sequence>
<keyword evidence="12" id="KW-1185">Reference proteome</keyword>
<dbReference type="GO" id="GO:0005634">
    <property type="term" value="C:nucleus"/>
    <property type="evidence" value="ECO:0007669"/>
    <property type="project" value="InterPro"/>
</dbReference>
<organism evidence="11 12">
    <name type="scientific">Psylliodes chrysocephalus</name>
    <dbReference type="NCBI Taxonomy" id="3402493"/>
    <lineage>
        <taxon>Eukaryota</taxon>
        <taxon>Metazoa</taxon>
        <taxon>Ecdysozoa</taxon>
        <taxon>Arthropoda</taxon>
        <taxon>Hexapoda</taxon>
        <taxon>Insecta</taxon>
        <taxon>Pterygota</taxon>
        <taxon>Neoptera</taxon>
        <taxon>Endopterygota</taxon>
        <taxon>Coleoptera</taxon>
        <taxon>Polyphaga</taxon>
        <taxon>Cucujiformia</taxon>
        <taxon>Chrysomeloidea</taxon>
        <taxon>Chrysomelidae</taxon>
        <taxon>Galerucinae</taxon>
        <taxon>Alticini</taxon>
        <taxon>Psylliodes</taxon>
    </lineage>
</organism>
<reference evidence="11" key="1">
    <citation type="submission" date="2022-01" db="EMBL/GenBank/DDBJ databases">
        <authorList>
            <person name="King R."/>
        </authorList>
    </citation>
    <scope>NUCLEOTIDE SEQUENCE</scope>
</reference>
<dbReference type="PANTHER" id="PTHR14527:SF2">
    <property type="entry name" value="PROTEIN MIS12 HOMOLOG"/>
    <property type="match status" value="1"/>
</dbReference>
<evidence type="ECO:0000256" key="4">
    <source>
        <dbReference type="ARBA" id="ARBA00022454"/>
    </source>
</evidence>
<name>A0A9P0CKE0_9CUCU</name>
<evidence type="ECO:0000256" key="5">
    <source>
        <dbReference type="ARBA" id="ARBA00022618"/>
    </source>
</evidence>
<evidence type="ECO:0000256" key="7">
    <source>
        <dbReference type="ARBA" id="ARBA00022838"/>
    </source>
</evidence>
<dbReference type="AlphaFoldDB" id="A0A9P0CKE0"/>
<dbReference type="GO" id="GO:0051382">
    <property type="term" value="P:kinetochore assembly"/>
    <property type="evidence" value="ECO:0007669"/>
    <property type="project" value="TreeGrafter"/>
</dbReference>
<dbReference type="EMBL" id="OV651823">
    <property type="protein sequence ID" value="CAH1101100.1"/>
    <property type="molecule type" value="Genomic_DNA"/>
</dbReference>
<gene>
    <name evidence="11" type="ORF">PSYICH_LOCUS2594</name>
</gene>
<keyword evidence="4" id="KW-0158">Chromosome</keyword>
<keyword evidence="10" id="KW-0137">Centromere</keyword>
<evidence type="ECO:0000313" key="11">
    <source>
        <dbReference type="EMBL" id="CAH1101100.1"/>
    </source>
</evidence>
<evidence type="ECO:0000256" key="10">
    <source>
        <dbReference type="ARBA" id="ARBA00023328"/>
    </source>
</evidence>
<dbReference type="GO" id="GO:0000070">
    <property type="term" value="P:mitotic sister chromatid segregation"/>
    <property type="evidence" value="ECO:0007669"/>
    <property type="project" value="TreeGrafter"/>
</dbReference>
<evidence type="ECO:0000256" key="2">
    <source>
        <dbReference type="ARBA" id="ARBA00008643"/>
    </source>
</evidence>
<dbReference type="Proteomes" id="UP001153636">
    <property type="component" value="Chromosome 11"/>
</dbReference>
<dbReference type="OrthoDB" id="1884855at2759"/>
<evidence type="ECO:0000313" key="12">
    <source>
        <dbReference type="Proteomes" id="UP001153636"/>
    </source>
</evidence>
<comment type="subcellular location">
    <subcellularLocation>
        <location evidence="1">Chromosome</location>
        <location evidence="1">Centromere</location>
        <location evidence="1">Kinetochore</location>
    </subcellularLocation>
</comment>
<evidence type="ECO:0000256" key="9">
    <source>
        <dbReference type="ARBA" id="ARBA00023306"/>
    </source>
</evidence>
<keyword evidence="9" id="KW-0131">Cell cycle</keyword>
<dbReference type="GO" id="GO:0051301">
    <property type="term" value="P:cell division"/>
    <property type="evidence" value="ECO:0007669"/>
    <property type="project" value="UniProtKB-KW"/>
</dbReference>
<dbReference type="InterPro" id="IPR008685">
    <property type="entry name" value="Centromere_Mis12"/>
</dbReference>
<evidence type="ECO:0000256" key="1">
    <source>
        <dbReference type="ARBA" id="ARBA00004629"/>
    </source>
</evidence>
<evidence type="ECO:0000256" key="3">
    <source>
        <dbReference type="ARBA" id="ARBA00013793"/>
    </source>
</evidence>
<evidence type="ECO:0000256" key="8">
    <source>
        <dbReference type="ARBA" id="ARBA00023054"/>
    </source>
</evidence>
<evidence type="ECO:0000256" key="6">
    <source>
        <dbReference type="ARBA" id="ARBA00022776"/>
    </source>
</evidence>
<comment type="similarity">
    <text evidence="2">Belongs to the mis12 family.</text>
</comment>
<dbReference type="Pfam" id="PF05859">
    <property type="entry name" value="Mis12"/>
    <property type="match status" value="1"/>
</dbReference>
<keyword evidence="5" id="KW-0132">Cell division</keyword>
<dbReference type="GO" id="GO:0000444">
    <property type="term" value="C:MIS12/MIND type complex"/>
    <property type="evidence" value="ECO:0007669"/>
    <property type="project" value="TreeGrafter"/>
</dbReference>
<protein>
    <recommendedName>
        <fullName evidence="3">Protein MIS12 homolog</fullName>
    </recommendedName>
</protein>
<dbReference type="PANTHER" id="PTHR14527">
    <property type="entry name" value="PROTEIN MIS12 HOMOLOG"/>
    <property type="match status" value="1"/>
</dbReference>
<keyword evidence="8" id="KW-0175">Coiled coil</keyword>
<keyword evidence="6" id="KW-0498">Mitosis</keyword>
<accession>A0A9P0CKE0</accession>
<keyword evidence="7" id="KW-0995">Kinetochore</keyword>
<proteinExistence type="inferred from homology"/>